<reference evidence="1 2" key="1">
    <citation type="journal article" date="2016" name="Environ. Microbiol.">
        <title>Genomic resolution of a cold subsurface aquifer community provides metabolic insights for novel microbes adapted to high CO concentrations.</title>
        <authorList>
            <person name="Probst A.J."/>
            <person name="Castelle C.J."/>
            <person name="Singh A."/>
            <person name="Brown C.T."/>
            <person name="Anantharaman K."/>
            <person name="Sharon I."/>
            <person name="Hug L.A."/>
            <person name="Burstein D."/>
            <person name="Emerson J.B."/>
            <person name="Thomas B.C."/>
            <person name="Banfield J.F."/>
        </authorList>
    </citation>
    <scope>NUCLEOTIDE SEQUENCE [LARGE SCALE GENOMIC DNA]</scope>
    <source>
        <strain evidence="1">CG1_02_43_90</strain>
    </source>
</reference>
<dbReference type="AlphaFoldDB" id="A0A1J4V4R3"/>
<organism evidence="1 2">
    <name type="scientific">Candidatus Nomurabacteria bacterium CG1_02_43_90</name>
    <dbReference type="NCBI Taxonomy" id="1805281"/>
    <lineage>
        <taxon>Bacteria</taxon>
        <taxon>Candidatus Nomuraibacteriota</taxon>
    </lineage>
</organism>
<dbReference type="EMBL" id="MNVN01000021">
    <property type="protein sequence ID" value="OIO30273.1"/>
    <property type="molecule type" value="Genomic_DNA"/>
</dbReference>
<evidence type="ECO:0000313" key="1">
    <source>
        <dbReference type="EMBL" id="OIO30273.1"/>
    </source>
</evidence>
<evidence type="ECO:0000313" key="2">
    <source>
        <dbReference type="Proteomes" id="UP000181992"/>
    </source>
</evidence>
<name>A0A1J4V4R3_9BACT</name>
<sequence length="415" mass="48753">MEEDEQVDTFDYFNTDIKLLALHIVLESFYRGQNIFSLDQFLKGDYWKIEEIADEIRDTNDYGSAEDLVLQQVIQMIKDLNIGKIIRVSVKDISSLAEKIVREAVEEKNGTENEVMMYSAYIDEVYKLKGLKDAQRLDVKDYNTAKWDRVDFTEYDFHRNIQYISQVASAFIEFEVEFDKKGPIEANEAIDDYIDNFSEDQFIEKKPTYRQKRFYFSKQIENFVEYIKRFPLIDGNINIPFSSLSEQDFEVVKVLSYLERQKRLKVRNWNDTELWNVKFHKLPITVASLFGQEDTKETEKIDNEKEIKLNLSFSLQTGTMILTDTNGKEYKIKVQGQVQKEVLRVVFQHPKNTYGEWSLYEISETLGGDDVNEIAVKNAIYQFNKKVKLTIPQVENLFDLTIHSARLDPKYVSVS</sequence>
<proteinExistence type="predicted"/>
<accession>A0A1J4V4R3</accession>
<gene>
    <name evidence="1" type="ORF">AUJ77_03460</name>
</gene>
<dbReference type="Proteomes" id="UP000181992">
    <property type="component" value="Unassembled WGS sequence"/>
</dbReference>
<dbReference type="STRING" id="1805281.AUJ77_03460"/>
<protein>
    <submittedName>
        <fullName evidence="1">Uncharacterized protein</fullName>
    </submittedName>
</protein>
<comment type="caution">
    <text evidence="1">The sequence shown here is derived from an EMBL/GenBank/DDBJ whole genome shotgun (WGS) entry which is preliminary data.</text>
</comment>